<proteinExistence type="predicted"/>
<name>A0A2V1CY13_9PLEO</name>
<evidence type="ECO:0000313" key="1">
    <source>
        <dbReference type="EMBL" id="PVH90626.1"/>
    </source>
</evidence>
<protein>
    <submittedName>
        <fullName evidence="1">Uncharacterized protein</fullName>
    </submittedName>
</protein>
<dbReference type="AlphaFoldDB" id="A0A2V1CY13"/>
<reference evidence="1 2" key="1">
    <citation type="journal article" date="2018" name="Sci. Rep.">
        <title>Comparative genomics provides insights into the lifestyle and reveals functional heterogeneity of dark septate endophytic fungi.</title>
        <authorList>
            <person name="Knapp D.G."/>
            <person name="Nemeth J.B."/>
            <person name="Barry K."/>
            <person name="Hainaut M."/>
            <person name="Henrissat B."/>
            <person name="Johnson J."/>
            <person name="Kuo A."/>
            <person name="Lim J.H.P."/>
            <person name="Lipzen A."/>
            <person name="Nolan M."/>
            <person name="Ohm R.A."/>
            <person name="Tamas L."/>
            <person name="Grigoriev I.V."/>
            <person name="Spatafora J.W."/>
            <person name="Nagy L.G."/>
            <person name="Kovacs G.M."/>
        </authorList>
    </citation>
    <scope>NUCLEOTIDE SEQUENCE [LARGE SCALE GENOMIC DNA]</scope>
    <source>
        <strain evidence="1 2">DSE2036</strain>
    </source>
</reference>
<gene>
    <name evidence="1" type="ORF">DM02DRAFT_636684</name>
</gene>
<accession>A0A2V1CY13</accession>
<sequence length="317" mass="34709">MSASQGIVLLVEIRLMILEQLSRDASLSECWRNYASVFRSWVGKQAIGVPLQSLSGTDLELPFLESFLPGYRRAARGPVAPCAPACRLSILKPICAGRMYLVFRMDYRLSGFHREQDWFVALTRLTRDALHLVRTRILPQAELICGAAAPSGLRAEAWSTWASIGCGRQQAVVFERLRDGWFSSGYGCSCTCGLQGWPPSGAIRGGRVSRTVSERTIGGFIRGVSSSLSSSVVSVVKPAIQRVGWRPPPCSLAFRGHSCRGGSPSFLAKATRVIAKRLPSPAYSRSRDGAAPRLVQRHSKLAKRLLQIPAEVSEHDE</sequence>
<dbReference type="EMBL" id="KZ806185">
    <property type="protein sequence ID" value="PVH90626.1"/>
    <property type="molecule type" value="Genomic_DNA"/>
</dbReference>
<keyword evidence="2" id="KW-1185">Reference proteome</keyword>
<dbReference type="Proteomes" id="UP000244855">
    <property type="component" value="Unassembled WGS sequence"/>
</dbReference>
<evidence type="ECO:0000313" key="2">
    <source>
        <dbReference type="Proteomes" id="UP000244855"/>
    </source>
</evidence>
<organism evidence="1 2">
    <name type="scientific">Periconia macrospinosa</name>
    <dbReference type="NCBI Taxonomy" id="97972"/>
    <lineage>
        <taxon>Eukaryota</taxon>
        <taxon>Fungi</taxon>
        <taxon>Dikarya</taxon>
        <taxon>Ascomycota</taxon>
        <taxon>Pezizomycotina</taxon>
        <taxon>Dothideomycetes</taxon>
        <taxon>Pleosporomycetidae</taxon>
        <taxon>Pleosporales</taxon>
        <taxon>Massarineae</taxon>
        <taxon>Periconiaceae</taxon>
        <taxon>Periconia</taxon>
    </lineage>
</organism>